<dbReference type="InterPro" id="IPR012340">
    <property type="entry name" value="NA-bd_OB-fold"/>
</dbReference>
<dbReference type="PANTHER" id="PTHR10724:SF7">
    <property type="entry name" value="SMALL RIBOSOMAL SUBUNIT PROTEIN BS1C"/>
    <property type="match status" value="1"/>
</dbReference>
<protein>
    <submittedName>
        <fullName evidence="5">30S ribosomal protein S1</fullName>
    </submittedName>
</protein>
<evidence type="ECO:0000313" key="5">
    <source>
        <dbReference type="EMBL" id="OHA62560.1"/>
    </source>
</evidence>
<proteinExistence type="inferred from homology"/>
<evidence type="ECO:0000256" key="2">
    <source>
        <dbReference type="ARBA" id="ARBA00022980"/>
    </source>
</evidence>
<dbReference type="InterPro" id="IPR050437">
    <property type="entry name" value="Ribos_protein_bS1-like"/>
</dbReference>
<dbReference type="CDD" id="cd04465">
    <property type="entry name" value="S1_RPS1_repeat_ec2_hs2"/>
    <property type="match status" value="1"/>
</dbReference>
<evidence type="ECO:0000259" key="4">
    <source>
        <dbReference type="PROSITE" id="PS50126"/>
    </source>
</evidence>
<dbReference type="PANTHER" id="PTHR10724">
    <property type="entry name" value="30S RIBOSOMAL PROTEIN S1"/>
    <property type="match status" value="1"/>
</dbReference>
<feature type="domain" description="S1 motif" evidence="4">
    <location>
        <begin position="283"/>
        <end position="350"/>
    </location>
</feature>
<dbReference type="InterPro" id="IPR035104">
    <property type="entry name" value="Ribosomal_protein_S1-like"/>
</dbReference>
<feature type="domain" description="S1 motif" evidence="4">
    <location>
        <begin position="198"/>
        <end position="266"/>
    </location>
</feature>
<dbReference type="STRING" id="1802443.A2117_01500"/>
<keyword evidence="2 5" id="KW-0689">Ribosomal protein</keyword>
<evidence type="ECO:0000256" key="1">
    <source>
        <dbReference type="ARBA" id="ARBA00006767"/>
    </source>
</evidence>
<dbReference type="InterPro" id="IPR003029">
    <property type="entry name" value="S1_domain"/>
</dbReference>
<evidence type="ECO:0000313" key="6">
    <source>
        <dbReference type="Proteomes" id="UP000179245"/>
    </source>
</evidence>
<dbReference type="SUPFAM" id="SSF50249">
    <property type="entry name" value="Nucleic acid-binding proteins"/>
    <property type="match status" value="4"/>
</dbReference>
<feature type="domain" description="S1 motif" evidence="4">
    <location>
        <begin position="18"/>
        <end position="85"/>
    </location>
</feature>
<accession>A0A1G2QPM9</accession>
<dbReference type="AlphaFoldDB" id="A0A1G2QPM9"/>
<dbReference type="GO" id="GO:0003735">
    <property type="term" value="F:structural constituent of ribosome"/>
    <property type="evidence" value="ECO:0007669"/>
    <property type="project" value="TreeGrafter"/>
</dbReference>
<dbReference type="Pfam" id="PF00575">
    <property type="entry name" value="S1"/>
    <property type="match status" value="3"/>
</dbReference>
<dbReference type="PROSITE" id="PS50126">
    <property type="entry name" value="S1"/>
    <property type="match status" value="4"/>
</dbReference>
<dbReference type="GO" id="GO:0003729">
    <property type="term" value="F:mRNA binding"/>
    <property type="evidence" value="ECO:0007669"/>
    <property type="project" value="TreeGrafter"/>
</dbReference>
<dbReference type="SMART" id="SM00316">
    <property type="entry name" value="S1"/>
    <property type="match status" value="4"/>
</dbReference>
<feature type="domain" description="S1 motif" evidence="4">
    <location>
        <begin position="103"/>
        <end position="181"/>
    </location>
</feature>
<dbReference type="Gene3D" id="2.40.50.140">
    <property type="entry name" value="Nucleic acid-binding proteins"/>
    <property type="match status" value="4"/>
</dbReference>
<keyword evidence="3" id="KW-0687">Ribonucleoprotein</keyword>
<comment type="similarity">
    <text evidence="1">Belongs to the bacterial ribosomal protein bS1 family.</text>
</comment>
<evidence type="ECO:0000256" key="3">
    <source>
        <dbReference type="ARBA" id="ARBA00023274"/>
    </source>
</evidence>
<comment type="caution">
    <text evidence="5">The sequence shown here is derived from an EMBL/GenBank/DDBJ whole genome shotgun (WGS) entry which is preliminary data.</text>
</comment>
<reference evidence="5 6" key="1">
    <citation type="journal article" date="2016" name="Nat. Commun.">
        <title>Thousands of microbial genomes shed light on interconnected biogeochemical processes in an aquifer system.</title>
        <authorList>
            <person name="Anantharaman K."/>
            <person name="Brown C.T."/>
            <person name="Hug L.A."/>
            <person name="Sharon I."/>
            <person name="Castelle C.J."/>
            <person name="Probst A.J."/>
            <person name="Thomas B.C."/>
            <person name="Singh A."/>
            <person name="Wilkins M.J."/>
            <person name="Karaoz U."/>
            <person name="Brodie E.L."/>
            <person name="Williams K.H."/>
            <person name="Hubbard S.S."/>
            <person name="Banfield J.F."/>
        </authorList>
    </citation>
    <scope>NUCLEOTIDE SEQUENCE [LARGE SCALE GENOMIC DNA]</scope>
</reference>
<sequence length="351" mass="39326">MEEIAKDRSELLKPPKAGEIVRGRIIGRGRSSIFVDLGSWGTGIIYGKEFLLAKDLLKKAKEGDELFIKIVDLENEEGFIEVSALEADREISWLKLKEKRNTAENIMVKILGANKGGLLTTVMGVNAFLPVSQLSSANYPRVEDGDAMKILKELQKFVGQEMEVKILDLDPRGEKLILSEKIKETEKIKEILKDYKVGDIVEGEITGVVDFGAFVKFGADSLEGLVHISELDWQLIENPGDVVQVGEKVKLKIIDISNGKVSLSLRALKEDPWKTIEKTYEKGKITRGKITKFNPFGAFVEVAAKIQGLCHISEFGTRQKMEELLKIGSEYDFEVLLLDIKEHRLLLKLVL</sequence>
<dbReference type="PRINTS" id="PR00681">
    <property type="entry name" value="RIBOSOMALS1"/>
</dbReference>
<dbReference type="Proteomes" id="UP000179245">
    <property type="component" value="Unassembled WGS sequence"/>
</dbReference>
<organism evidence="5 6">
    <name type="scientific">Candidatus Wildermuthbacteria bacterium GWA2_46_15</name>
    <dbReference type="NCBI Taxonomy" id="1802443"/>
    <lineage>
        <taxon>Bacteria</taxon>
        <taxon>Candidatus Wildermuthiibacteriota</taxon>
    </lineage>
</organism>
<gene>
    <name evidence="5" type="ORF">A2117_01500</name>
</gene>
<name>A0A1G2QPM9_9BACT</name>
<dbReference type="GO" id="GO:0005840">
    <property type="term" value="C:ribosome"/>
    <property type="evidence" value="ECO:0007669"/>
    <property type="project" value="UniProtKB-KW"/>
</dbReference>
<dbReference type="GO" id="GO:0006412">
    <property type="term" value="P:translation"/>
    <property type="evidence" value="ECO:0007669"/>
    <property type="project" value="TreeGrafter"/>
</dbReference>
<dbReference type="EMBL" id="MHTO01000010">
    <property type="protein sequence ID" value="OHA62560.1"/>
    <property type="molecule type" value="Genomic_DNA"/>
</dbReference>